<dbReference type="InterPro" id="IPR006260">
    <property type="entry name" value="TonB/TolA_C"/>
</dbReference>
<organism evidence="6 7">
    <name type="scientific">Aurantiacibacter aquimixticola</name>
    <dbReference type="NCBI Taxonomy" id="1958945"/>
    <lineage>
        <taxon>Bacteria</taxon>
        <taxon>Pseudomonadati</taxon>
        <taxon>Pseudomonadota</taxon>
        <taxon>Alphaproteobacteria</taxon>
        <taxon>Sphingomonadales</taxon>
        <taxon>Erythrobacteraceae</taxon>
        <taxon>Aurantiacibacter</taxon>
    </lineage>
</organism>
<protein>
    <submittedName>
        <fullName evidence="6">Energy transducer TonB</fullName>
    </submittedName>
</protein>
<keyword evidence="2" id="KW-0812">Transmembrane</keyword>
<dbReference type="InterPro" id="IPR037682">
    <property type="entry name" value="TonB_C"/>
</dbReference>
<dbReference type="OrthoDB" id="7585155at2"/>
<gene>
    <name evidence="6" type="ORF">D6201_02190</name>
</gene>
<dbReference type="SUPFAM" id="SSF74653">
    <property type="entry name" value="TolA/TonB C-terminal domain"/>
    <property type="match status" value="1"/>
</dbReference>
<keyword evidence="7" id="KW-1185">Reference proteome</keyword>
<dbReference type="GO" id="GO:0055085">
    <property type="term" value="P:transmembrane transport"/>
    <property type="evidence" value="ECO:0007669"/>
    <property type="project" value="InterPro"/>
</dbReference>
<evidence type="ECO:0000256" key="2">
    <source>
        <dbReference type="ARBA" id="ARBA00022692"/>
    </source>
</evidence>
<evidence type="ECO:0000256" key="3">
    <source>
        <dbReference type="ARBA" id="ARBA00022989"/>
    </source>
</evidence>
<comment type="subcellular location">
    <subcellularLocation>
        <location evidence="1">Membrane</location>
        <topology evidence="1">Single-pass membrane protein</topology>
    </subcellularLocation>
</comment>
<sequence>MRATRRIARRASTWRKCSRAWGCRRASICRGWADAEKGAFSMQGATWAAVGLAALGLTFSSDSQAQDEPIRLGPVTNWNLVYDDDSCALNRLFGEEGQRVLLSLRQFAPDEALTTTIASDDFRRRGQRRPATIGFLPDAEPERFQRPMPVETDNFGEGVMVQLSMLNDRQRGLSSELMNNQDLPLIVSDDSRDAREAEIYGLQVSDVFRQDVFLETGSMHPAMNAMRQCTDDMLVQWGVDVAAHRSLLRKVQPLEMDRWVRNIQARYPRNLAANGEQGVVRIRLSVSNEGSPTDCAVQSNFNNPTFDETACRELMDHARFEPALDRNGDPIDSFWQTSVIYQMQ</sequence>
<dbReference type="EMBL" id="RAHX01000001">
    <property type="protein sequence ID" value="RJY08324.1"/>
    <property type="molecule type" value="Genomic_DNA"/>
</dbReference>
<dbReference type="AlphaFoldDB" id="A0A419RRE2"/>
<evidence type="ECO:0000313" key="7">
    <source>
        <dbReference type="Proteomes" id="UP000285232"/>
    </source>
</evidence>
<name>A0A419RRE2_9SPHN</name>
<reference evidence="6 7" key="1">
    <citation type="journal article" date="2017" name="Int. J. Syst. Evol. Microbiol.">
        <title>Erythrobacter aquimixticola sp. nov., isolated from the junction between the ocean and a freshwater spring.</title>
        <authorList>
            <person name="Park S."/>
            <person name="Jung Y.T."/>
            <person name="Choi S.J."/>
            <person name="Yoon J.H."/>
        </authorList>
    </citation>
    <scope>NUCLEOTIDE SEQUENCE [LARGE SCALE GENOMIC DNA]</scope>
    <source>
        <strain evidence="6 7">JSSK-14</strain>
    </source>
</reference>
<evidence type="ECO:0000256" key="1">
    <source>
        <dbReference type="ARBA" id="ARBA00004167"/>
    </source>
</evidence>
<dbReference type="GO" id="GO:0016020">
    <property type="term" value="C:membrane"/>
    <property type="evidence" value="ECO:0007669"/>
    <property type="project" value="UniProtKB-SubCell"/>
</dbReference>
<evidence type="ECO:0000259" key="5">
    <source>
        <dbReference type="PROSITE" id="PS52015"/>
    </source>
</evidence>
<keyword evidence="3" id="KW-1133">Transmembrane helix</keyword>
<proteinExistence type="predicted"/>
<dbReference type="PROSITE" id="PS52015">
    <property type="entry name" value="TONB_CTD"/>
    <property type="match status" value="1"/>
</dbReference>
<comment type="caution">
    <text evidence="6">The sequence shown here is derived from an EMBL/GenBank/DDBJ whole genome shotgun (WGS) entry which is preliminary data.</text>
</comment>
<evidence type="ECO:0000256" key="4">
    <source>
        <dbReference type="ARBA" id="ARBA00023136"/>
    </source>
</evidence>
<evidence type="ECO:0000313" key="6">
    <source>
        <dbReference type="EMBL" id="RJY08324.1"/>
    </source>
</evidence>
<keyword evidence="4" id="KW-0472">Membrane</keyword>
<dbReference type="Proteomes" id="UP000285232">
    <property type="component" value="Unassembled WGS sequence"/>
</dbReference>
<dbReference type="NCBIfam" id="TIGR01352">
    <property type="entry name" value="tonB_Cterm"/>
    <property type="match status" value="1"/>
</dbReference>
<feature type="domain" description="TonB C-terminal" evidence="5">
    <location>
        <begin position="252"/>
        <end position="344"/>
    </location>
</feature>
<dbReference type="Pfam" id="PF03544">
    <property type="entry name" value="TonB_C"/>
    <property type="match status" value="1"/>
</dbReference>
<accession>A0A419RRE2</accession>
<dbReference type="Gene3D" id="3.30.1150.10">
    <property type="match status" value="1"/>
</dbReference>